<dbReference type="OMA" id="RCEINDR"/>
<evidence type="ECO:0000313" key="2">
    <source>
        <dbReference type="Proteomes" id="UP000189703"/>
    </source>
</evidence>
<dbReference type="eggNOG" id="KOG0017">
    <property type="taxonomic scope" value="Eukaryota"/>
</dbReference>
<accession>A0A1U7Z4H3</accession>
<dbReference type="PANTHER" id="PTHR33240">
    <property type="entry name" value="OS08G0508500 PROTEIN"/>
    <property type="match status" value="1"/>
</dbReference>
<keyword evidence="2" id="KW-1185">Reference proteome</keyword>
<sequence length="193" mass="22019">MKTQSNKRNRDKYCEFHKDHIHDTENYFDLCNHIEDLIRCDYLSGFIDRKDKSAQEERRADEAWQPPPQGPPAGVIHVISRGTAYEGESSSGRKRYARRCEINDRGHGRRCDTSITFTDDDLRGVQTPHDDALVITDKVADFELQRILIDTGSSANVLFEDAFEKLSIDTERLTPVSTPLMDFWESPSSPLGG</sequence>
<dbReference type="OrthoDB" id="1752268at2759"/>
<feature type="region of interest" description="Disordered" evidence="1">
    <location>
        <begin position="54"/>
        <end position="75"/>
    </location>
</feature>
<evidence type="ECO:0000256" key="1">
    <source>
        <dbReference type="SAM" id="MobiDB-lite"/>
    </source>
</evidence>
<dbReference type="GeneID" id="104586642"/>
<evidence type="ECO:0000313" key="3">
    <source>
        <dbReference type="RefSeq" id="XP_010242239.1"/>
    </source>
</evidence>
<name>A0A1U7Z4H3_NELNU</name>
<organism evidence="2 3">
    <name type="scientific">Nelumbo nucifera</name>
    <name type="common">Sacred lotus</name>
    <dbReference type="NCBI Taxonomy" id="4432"/>
    <lineage>
        <taxon>Eukaryota</taxon>
        <taxon>Viridiplantae</taxon>
        <taxon>Streptophyta</taxon>
        <taxon>Embryophyta</taxon>
        <taxon>Tracheophyta</taxon>
        <taxon>Spermatophyta</taxon>
        <taxon>Magnoliopsida</taxon>
        <taxon>Proteales</taxon>
        <taxon>Nelumbonaceae</taxon>
        <taxon>Nelumbo</taxon>
    </lineage>
</organism>
<gene>
    <name evidence="3" type="primary">LOC104586642</name>
</gene>
<dbReference type="RefSeq" id="XP_010242239.1">
    <property type="nucleotide sequence ID" value="XM_010243937.1"/>
</dbReference>
<proteinExistence type="predicted"/>
<dbReference type="AlphaFoldDB" id="A0A1U7Z4H3"/>
<dbReference type="KEGG" id="nnu:104586642"/>
<reference evidence="3" key="1">
    <citation type="submission" date="2025-08" db="UniProtKB">
        <authorList>
            <consortium name="RefSeq"/>
        </authorList>
    </citation>
    <scope>IDENTIFICATION</scope>
</reference>
<dbReference type="Proteomes" id="UP000189703">
    <property type="component" value="Unplaced"/>
</dbReference>
<dbReference type="InParanoid" id="A0A1U7Z4H3"/>
<dbReference type="PANTHER" id="PTHR33240:SF8">
    <property type="entry name" value="OS03G0439900 PROTEIN"/>
    <property type="match status" value="1"/>
</dbReference>
<protein>
    <submittedName>
        <fullName evidence="3">Uncharacterized protein LOC104586642</fullName>
    </submittedName>
</protein>